<keyword evidence="3 6" id="KW-0812">Transmembrane</keyword>
<keyword evidence="10" id="KW-1185">Reference proteome</keyword>
<dbReference type="STRING" id="332977.SAMN05421740_106156"/>
<reference evidence="10" key="1">
    <citation type="submission" date="2016-10" db="EMBL/GenBank/DDBJ databases">
        <authorList>
            <person name="Varghese N."/>
            <person name="Submissions S."/>
        </authorList>
    </citation>
    <scope>NUCLEOTIDE SEQUENCE [LARGE SCALE GENOMIC DNA]</scope>
    <source>
        <strain evidence="10">Jip14</strain>
    </source>
</reference>
<evidence type="ECO:0000256" key="2">
    <source>
        <dbReference type="ARBA" id="ARBA00022475"/>
    </source>
</evidence>
<dbReference type="RefSeq" id="WP_090606721.1">
    <property type="nucleotide sequence ID" value="NZ_FNZR01000006.1"/>
</dbReference>
<dbReference type="EMBL" id="FNZR01000006">
    <property type="protein sequence ID" value="SEL52451.1"/>
    <property type="molecule type" value="Genomic_DNA"/>
</dbReference>
<dbReference type="AlphaFoldDB" id="A0A1H7QWS3"/>
<dbReference type="Proteomes" id="UP000198916">
    <property type="component" value="Unassembled WGS sequence"/>
</dbReference>
<feature type="transmembrane region" description="Helical" evidence="6">
    <location>
        <begin position="339"/>
        <end position="367"/>
    </location>
</feature>
<dbReference type="Pfam" id="PF12704">
    <property type="entry name" value="MacB_PCD"/>
    <property type="match status" value="2"/>
</dbReference>
<feature type="transmembrane region" description="Helical" evidence="6">
    <location>
        <begin position="293"/>
        <end position="318"/>
    </location>
</feature>
<evidence type="ECO:0000256" key="4">
    <source>
        <dbReference type="ARBA" id="ARBA00022989"/>
    </source>
</evidence>
<keyword evidence="5 6" id="KW-0472">Membrane</keyword>
<evidence type="ECO:0000313" key="9">
    <source>
        <dbReference type="EMBL" id="SEL52451.1"/>
    </source>
</evidence>
<feature type="transmembrane region" description="Helical" evidence="6">
    <location>
        <begin position="678"/>
        <end position="703"/>
    </location>
</feature>
<accession>A0A1H7QWS3</accession>
<evidence type="ECO:0000256" key="6">
    <source>
        <dbReference type="SAM" id="Phobius"/>
    </source>
</evidence>
<feature type="transmembrane region" description="Helical" evidence="6">
    <location>
        <begin position="730"/>
        <end position="749"/>
    </location>
</feature>
<dbReference type="GO" id="GO:0022857">
    <property type="term" value="F:transmembrane transporter activity"/>
    <property type="evidence" value="ECO:0007669"/>
    <property type="project" value="TreeGrafter"/>
</dbReference>
<feature type="transmembrane region" description="Helical" evidence="6">
    <location>
        <begin position="435"/>
        <end position="456"/>
    </location>
</feature>
<feature type="domain" description="MacB-like periplasmic core" evidence="8">
    <location>
        <begin position="444"/>
        <end position="637"/>
    </location>
</feature>
<evidence type="ECO:0000259" key="7">
    <source>
        <dbReference type="Pfam" id="PF02687"/>
    </source>
</evidence>
<protein>
    <submittedName>
        <fullName evidence="9">Putative ABC transport system permease protein</fullName>
    </submittedName>
</protein>
<feature type="transmembrane region" description="Helical" evidence="6">
    <location>
        <begin position="387"/>
        <end position="414"/>
    </location>
</feature>
<organism evidence="9 10">
    <name type="scientific">Parapedobacter koreensis</name>
    <dbReference type="NCBI Taxonomy" id="332977"/>
    <lineage>
        <taxon>Bacteria</taxon>
        <taxon>Pseudomonadati</taxon>
        <taxon>Bacteroidota</taxon>
        <taxon>Sphingobacteriia</taxon>
        <taxon>Sphingobacteriales</taxon>
        <taxon>Sphingobacteriaceae</taxon>
        <taxon>Parapedobacter</taxon>
    </lineage>
</organism>
<feature type="domain" description="ABC3 transporter permease C-terminal" evidence="7">
    <location>
        <begin position="299"/>
        <end position="412"/>
    </location>
</feature>
<feature type="transmembrane region" description="Helical" evidence="6">
    <location>
        <begin position="764"/>
        <end position="784"/>
    </location>
</feature>
<keyword evidence="4 6" id="KW-1133">Transmembrane helix</keyword>
<evidence type="ECO:0000256" key="3">
    <source>
        <dbReference type="ARBA" id="ARBA00022692"/>
    </source>
</evidence>
<dbReference type="Pfam" id="PF02687">
    <property type="entry name" value="FtsX"/>
    <property type="match status" value="2"/>
</dbReference>
<proteinExistence type="predicted"/>
<evidence type="ECO:0000313" key="10">
    <source>
        <dbReference type="Proteomes" id="UP000198916"/>
    </source>
</evidence>
<feature type="domain" description="ABC3 transporter permease C-terminal" evidence="7">
    <location>
        <begin position="681"/>
        <end position="790"/>
    </location>
</feature>
<evidence type="ECO:0000256" key="5">
    <source>
        <dbReference type="ARBA" id="ARBA00023136"/>
    </source>
</evidence>
<dbReference type="InterPro" id="IPR050250">
    <property type="entry name" value="Macrolide_Exporter_MacB"/>
</dbReference>
<keyword evidence="2" id="KW-1003">Cell membrane</keyword>
<feature type="transmembrane region" description="Helical" evidence="6">
    <location>
        <begin position="20"/>
        <end position="42"/>
    </location>
</feature>
<evidence type="ECO:0000259" key="8">
    <source>
        <dbReference type="Pfam" id="PF12704"/>
    </source>
</evidence>
<comment type="subcellular location">
    <subcellularLocation>
        <location evidence="1">Cell membrane</location>
        <topology evidence="1">Multi-pass membrane protein</topology>
    </subcellularLocation>
</comment>
<dbReference type="InterPro" id="IPR003838">
    <property type="entry name" value="ABC3_permease_C"/>
</dbReference>
<dbReference type="OrthoDB" id="1451596at2"/>
<gene>
    <name evidence="9" type="ORF">SAMN05421740_106156</name>
</gene>
<evidence type="ECO:0000256" key="1">
    <source>
        <dbReference type="ARBA" id="ARBA00004651"/>
    </source>
</evidence>
<dbReference type="GO" id="GO:0005886">
    <property type="term" value="C:plasma membrane"/>
    <property type="evidence" value="ECO:0007669"/>
    <property type="project" value="UniProtKB-SubCell"/>
</dbReference>
<sequence>MIKNYVKTALRSMLRQRAFAAINIVGLAIGIATCLLISLFVFDEWSYDRFHEKADRIVRIVFGGTVPGGEIKEANVMPPTAQAIQAEFPEVEETTRLVQGGRPFFLVANQSFNEEELAFVDANFFRVFSFHLLHGNPETVLTEPYTVILTEKTARKYFGTTDAVGKELIIKADNTPLKVTGVVEDLPLNSHIHFDLFASMASYPNAKSNSWMESGFNTYAVLRHGTDYKTVEAKLPALFEKYAGPQFPAAFGMTYTEHRKAGNDIGLHLQRLTDIRLHSDFTNDLSAPGDVRYVYIFSAIALFMLLIASINFMNLATASASRRAKEVGVRKVLGSGREALTFQFLMESLLLTLVALLVAIGLAYAALPLFNQLSGKTMTIDLFGHWWIVPSLLLGGLAVGLLAGSYPAFFLAAFKPVAVLKGKLTPHHKGLELRSGLVVFQFLISIALIVCTTVVYKQLDYIQHKKLGYDKEQVIVLQTWPLGQQESIFRQQLLQDPRVLHVTNSPYVPAGPTYDNNFFVHSEDNPSQWVKTLRYDVDEHYIPTLGIELLAGRNFSADYGTDSLNAVINETAAKAFGWTDDALGKTLVNGDNKHIRVVGVVKDFHFKSLRESITPLVMTMNNNFGNLIVKARPGDMAGLLQAMEKRYDALNPDLPFAYSFLDERINNTYQAERNTGTILGVFAGLTIFVACLGLFGLATFTAYQRTKEIGIRKVLGATVTNIIRLLVTDFVKLIAIAVLIASPIAWWVMNKWLEDFAYRIDVQWWMFGLAGLAAVAIALLTVGWQAVKAALANPVESLRDE</sequence>
<dbReference type="PANTHER" id="PTHR30572">
    <property type="entry name" value="MEMBRANE COMPONENT OF TRANSPORTER-RELATED"/>
    <property type="match status" value="1"/>
</dbReference>
<feature type="domain" description="MacB-like periplasmic core" evidence="8">
    <location>
        <begin position="21"/>
        <end position="237"/>
    </location>
</feature>
<name>A0A1H7QWS3_9SPHI</name>
<dbReference type="InterPro" id="IPR025857">
    <property type="entry name" value="MacB_PCD"/>
</dbReference>
<dbReference type="PANTHER" id="PTHR30572:SF18">
    <property type="entry name" value="ABC-TYPE MACROLIDE FAMILY EXPORT SYSTEM PERMEASE COMPONENT 2"/>
    <property type="match status" value="1"/>
</dbReference>